<protein>
    <submittedName>
        <fullName evidence="1">Uncharacterized protein</fullName>
    </submittedName>
</protein>
<sequence length="158" mass="16811">MSLFTGFRSEIPKSRFFELSSFGSISSCGITLRTSCNVLTAATGLESSWMALCTEEVSALFVAGNRGDLSIMDSGISEIPSSIEAMPDVHGYMGNISKLSFGLDSPPSAPATRVISELCLARSKQRYAFGTSRAEAAGCAWAIVAWNKAVNAFSISFQ</sequence>
<name>A0AAV2F993_9ROSI</name>
<dbReference type="EMBL" id="OZ034819">
    <property type="protein sequence ID" value="CAL1394770.1"/>
    <property type="molecule type" value="Genomic_DNA"/>
</dbReference>
<accession>A0AAV2F993</accession>
<organism evidence="1 2">
    <name type="scientific">Linum trigynum</name>
    <dbReference type="NCBI Taxonomy" id="586398"/>
    <lineage>
        <taxon>Eukaryota</taxon>
        <taxon>Viridiplantae</taxon>
        <taxon>Streptophyta</taxon>
        <taxon>Embryophyta</taxon>
        <taxon>Tracheophyta</taxon>
        <taxon>Spermatophyta</taxon>
        <taxon>Magnoliopsida</taxon>
        <taxon>eudicotyledons</taxon>
        <taxon>Gunneridae</taxon>
        <taxon>Pentapetalae</taxon>
        <taxon>rosids</taxon>
        <taxon>fabids</taxon>
        <taxon>Malpighiales</taxon>
        <taxon>Linaceae</taxon>
        <taxon>Linum</taxon>
    </lineage>
</organism>
<keyword evidence="2" id="KW-1185">Reference proteome</keyword>
<dbReference type="Proteomes" id="UP001497516">
    <property type="component" value="Chromosome 6"/>
</dbReference>
<proteinExistence type="predicted"/>
<evidence type="ECO:0000313" key="1">
    <source>
        <dbReference type="EMBL" id="CAL1394770.1"/>
    </source>
</evidence>
<evidence type="ECO:0000313" key="2">
    <source>
        <dbReference type="Proteomes" id="UP001497516"/>
    </source>
</evidence>
<gene>
    <name evidence="1" type="ORF">LTRI10_LOCUS35251</name>
</gene>
<dbReference type="AlphaFoldDB" id="A0AAV2F993"/>
<reference evidence="1 2" key="1">
    <citation type="submission" date="2024-04" db="EMBL/GenBank/DDBJ databases">
        <authorList>
            <person name="Fracassetti M."/>
        </authorList>
    </citation>
    <scope>NUCLEOTIDE SEQUENCE [LARGE SCALE GENOMIC DNA]</scope>
</reference>